<keyword evidence="5 6" id="KW-0472">Membrane</keyword>
<proteinExistence type="inferred from homology"/>
<dbReference type="AlphaFoldDB" id="A0A4R6JYM4"/>
<feature type="region of interest" description="Disordered" evidence="7">
    <location>
        <begin position="119"/>
        <end position="150"/>
    </location>
</feature>
<comment type="subcellular location">
    <subcellularLocation>
        <location evidence="6">Cell membrane</location>
        <topology evidence="6">Multi-pass membrane protein</topology>
    </subcellularLocation>
    <subcellularLocation>
        <location evidence="1">Membrane</location>
        <topology evidence="1">Multi-pass membrane protein</topology>
    </subcellularLocation>
</comment>
<dbReference type="RefSeq" id="WP_133875928.1">
    <property type="nucleotide sequence ID" value="NZ_BOMD01000064.1"/>
</dbReference>
<dbReference type="GO" id="GO:0005886">
    <property type="term" value="C:plasma membrane"/>
    <property type="evidence" value="ECO:0007669"/>
    <property type="project" value="UniProtKB-SubCell"/>
</dbReference>
<feature type="transmembrane region" description="Helical" evidence="6">
    <location>
        <begin position="12"/>
        <end position="37"/>
    </location>
</feature>
<comment type="similarity">
    <text evidence="2 6">Belongs to the 4-toluene sulfonate uptake permease (TSUP) (TC 2.A.102) family.</text>
</comment>
<dbReference type="PANTHER" id="PTHR43701">
    <property type="entry name" value="MEMBRANE TRANSPORTER PROTEIN MJ0441-RELATED"/>
    <property type="match status" value="1"/>
</dbReference>
<evidence type="ECO:0000256" key="3">
    <source>
        <dbReference type="ARBA" id="ARBA00022692"/>
    </source>
</evidence>
<reference evidence="8 9" key="1">
    <citation type="submission" date="2019-03" db="EMBL/GenBank/DDBJ databases">
        <title>Sequencing the genomes of 1000 actinobacteria strains.</title>
        <authorList>
            <person name="Klenk H.-P."/>
        </authorList>
    </citation>
    <scope>NUCLEOTIDE SEQUENCE [LARGE SCALE GENOMIC DNA]</scope>
    <source>
        <strain evidence="8 9">DSM 43805</strain>
    </source>
</reference>
<keyword evidence="6" id="KW-1003">Cell membrane</keyword>
<evidence type="ECO:0000313" key="8">
    <source>
        <dbReference type="EMBL" id="TDO41973.1"/>
    </source>
</evidence>
<name>A0A4R6JYM4_9ACTN</name>
<evidence type="ECO:0000256" key="7">
    <source>
        <dbReference type="SAM" id="MobiDB-lite"/>
    </source>
</evidence>
<feature type="transmembrane region" description="Helical" evidence="6">
    <location>
        <begin position="251"/>
        <end position="269"/>
    </location>
</feature>
<evidence type="ECO:0000256" key="5">
    <source>
        <dbReference type="ARBA" id="ARBA00023136"/>
    </source>
</evidence>
<feature type="transmembrane region" description="Helical" evidence="6">
    <location>
        <begin position="159"/>
        <end position="189"/>
    </location>
</feature>
<feature type="transmembrane region" description="Helical" evidence="6">
    <location>
        <begin position="73"/>
        <end position="91"/>
    </location>
</feature>
<accession>A0A4R6JYM4</accession>
<keyword evidence="9" id="KW-1185">Reference proteome</keyword>
<evidence type="ECO:0000256" key="2">
    <source>
        <dbReference type="ARBA" id="ARBA00009142"/>
    </source>
</evidence>
<dbReference type="InterPro" id="IPR002781">
    <property type="entry name" value="TM_pro_TauE-like"/>
</dbReference>
<dbReference type="Pfam" id="PF01925">
    <property type="entry name" value="TauE"/>
    <property type="match status" value="1"/>
</dbReference>
<evidence type="ECO:0000256" key="4">
    <source>
        <dbReference type="ARBA" id="ARBA00022989"/>
    </source>
</evidence>
<comment type="caution">
    <text evidence="8">The sequence shown here is derived from an EMBL/GenBank/DDBJ whole genome shotgun (WGS) entry which is preliminary data.</text>
</comment>
<evidence type="ECO:0000313" key="9">
    <source>
        <dbReference type="Proteomes" id="UP000294901"/>
    </source>
</evidence>
<feature type="transmembrane region" description="Helical" evidence="6">
    <location>
        <begin position="195"/>
        <end position="214"/>
    </location>
</feature>
<dbReference type="OrthoDB" id="528320at2"/>
<gene>
    <name evidence="8" type="ORF">C8E87_5735</name>
</gene>
<evidence type="ECO:0000256" key="1">
    <source>
        <dbReference type="ARBA" id="ARBA00004141"/>
    </source>
</evidence>
<dbReference type="EMBL" id="SNWR01000001">
    <property type="protein sequence ID" value="TDO41973.1"/>
    <property type="molecule type" value="Genomic_DNA"/>
</dbReference>
<sequence length="275" mass="27435">MTLFAAAGLGLVIGVILGGLGGGGAILTVPALVYLLGQSPQNATTSSLIIVGATAIAGAAGHARAGNVRWRTGLTFGVTGIAAAVAGSFANRHVPPRILLLGFAGLMVVTAAGMLVQPRRGERAQPPPATTRPVTGRSAGTVEQTHDAEGTRTRTTVKIVAAGLVVGFLTGFLGVGGGFVIVPALVLVLDLPMPAAVGTSLVIIAINSLASLAARSGYEHVDWATTVPFALAAMAAGSAGKKAAAHVPEKIATRAFAVLILLVAAYTIVRTVSVS</sequence>
<feature type="transmembrane region" description="Helical" evidence="6">
    <location>
        <begin position="97"/>
        <end position="116"/>
    </location>
</feature>
<dbReference type="InterPro" id="IPR051598">
    <property type="entry name" value="TSUP/Inactive_protease-like"/>
</dbReference>
<dbReference type="Proteomes" id="UP000294901">
    <property type="component" value="Unassembled WGS sequence"/>
</dbReference>
<protein>
    <recommendedName>
        <fullName evidence="6">Probable membrane transporter protein</fullName>
    </recommendedName>
</protein>
<dbReference type="PANTHER" id="PTHR43701:SF2">
    <property type="entry name" value="MEMBRANE TRANSPORTER PROTEIN YJNA-RELATED"/>
    <property type="match status" value="1"/>
</dbReference>
<evidence type="ECO:0000256" key="6">
    <source>
        <dbReference type="RuleBase" id="RU363041"/>
    </source>
</evidence>
<feature type="transmembrane region" description="Helical" evidence="6">
    <location>
        <begin position="43"/>
        <end position="61"/>
    </location>
</feature>
<keyword evidence="4 6" id="KW-1133">Transmembrane helix</keyword>
<organism evidence="8 9">
    <name type="scientific">Paractinoplanes brasiliensis</name>
    <dbReference type="NCBI Taxonomy" id="52695"/>
    <lineage>
        <taxon>Bacteria</taxon>
        <taxon>Bacillati</taxon>
        <taxon>Actinomycetota</taxon>
        <taxon>Actinomycetes</taxon>
        <taxon>Micromonosporales</taxon>
        <taxon>Micromonosporaceae</taxon>
        <taxon>Paractinoplanes</taxon>
    </lineage>
</organism>
<keyword evidence="3 6" id="KW-0812">Transmembrane</keyword>
<feature type="transmembrane region" description="Helical" evidence="6">
    <location>
        <begin position="221"/>
        <end position="239"/>
    </location>
</feature>